<evidence type="ECO:0000313" key="1">
    <source>
        <dbReference type="EMBL" id="OWK38277.1"/>
    </source>
</evidence>
<dbReference type="AlphaFoldDB" id="A0A225DPZ4"/>
<comment type="caution">
    <text evidence="1">The sequence shown here is derived from an EMBL/GenBank/DDBJ whole genome shotgun (WGS) entry which is preliminary data.</text>
</comment>
<dbReference type="EMBL" id="NIDE01000014">
    <property type="protein sequence ID" value="OWK38277.1"/>
    <property type="molecule type" value="Genomic_DNA"/>
</dbReference>
<protein>
    <submittedName>
        <fullName evidence="1">Uncharacterized protein</fullName>
    </submittedName>
</protein>
<dbReference type="RefSeq" id="WP_238602879.1">
    <property type="nucleotide sequence ID" value="NZ_NIDE01000014.1"/>
</dbReference>
<accession>A0A225DPZ4</accession>
<sequence length="44" mass="4983">MSAVPKRKLTPSEYLEIERRAEFKSEFFRGEMFAMAGASPLTTA</sequence>
<gene>
    <name evidence="1" type="ORF">FRUB_07397</name>
</gene>
<dbReference type="Proteomes" id="UP000214646">
    <property type="component" value="Unassembled WGS sequence"/>
</dbReference>
<keyword evidence="2" id="KW-1185">Reference proteome</keyword>
<reference evidence="2" key="1">
    <citation type="submission" date="2017-06" db="EMBL/GenBank/DDBJ databases">
        <title>Genome analysis of Fimbriiglobus ruber SP5, the first member of the order Planctomycetales with confirmed chitinolytic capability.</title>
        <authorList>
            <person name="Ravin N.V."/>
            <person name="Rakitin A.L."/>
            <person name="Ivanova A.A."/>
            <person name="Beletsky A.V."/>
            <person name="Kulichevskaya I.S."/>
            <person name="Mardanov A.V."/>
            <person name="Dedysh S.N."/>
        </authorList>
    </citation>
    <scope>NUCLEOTIDE SEQUENCE [LARGE SCALE GENOMIC DNA]</scope>
    <source>
        <strain evidence="2">SP5</strain>
    </source>
</reference>
<evidence type="ECO:0000313" key="2">
    <source>
        <dbReference type="Proteomes" id="UP000214646"/>
    </source>
</evidence>
<proteinExistence type="predicted"/>
<name>A0A225DPZ4_9BACT</name>
<organism evidence="1 2">
    <name type="scientific">Fimbriiglobus ruber</name>
    <dbReference type="NCBI Taxonomy" id="1908690"/>
    <lineage>
        <taxon>Bacteria</taxon>
        <taxon>Pseudomonadati</taxon>
        <taxon>Planctomycetota</taxon>
        <taxon>Planctomycetia</taxon>
        <taxon>Gemmatales</taxon>
        <taxon>Gemmataceae</taxon>
        <taxon>Fimbriiglobus</taxon>
    </lineage>
</organism>